<proteinExistence type="inferred from homology"/>
<comment type="similarity">
    <text evidence="7">Belongs to the methyl-accepting chemotaxis (MCP) protein family.</text>
</comment>
<evidence type="ECO:0000259" key="11">
    <source>
        <dbReference type="PROSITE" id="PS50111"/>
    </source>
</evidence>
<protein>
    <submittedName>
        <fullName evidence="13">Methyl-accepting chemotaxis sensory transducer with Cache sensor</fullName>
    </submittedName>
</protein>
<dbReference type="InterPro" id="IPR004090">
    <property type="entry name" value="Chemotax_Me-accpt_rcpt"/>
</dbReference>
<name>A0A0M4D1A3_9BACT</name>
<evidence type="ECO:0000259" key="12">
    <source>
        <dbReference type="PROSITE" id="PS50885"/>
    </source>
</evidence>
<evidence type="ECO:0000256" key="4">
    <source>
        <dbReference type="ARBA" id="ARBA00022692"/>
    </source>
</evidence>
<dbReference type="PANTHER" id="PTHR43531:SF11">
    <property type="entry name" value="METHYL-ACCEPTING CHEMOTAXIS PROTEIN 3"/>
    <property type="match status" value="1"/>
</dbReference>
<dbReference type="SMART" id="SM00283">
    <property type="entry name" value="MA"/>
    <property type="match status" value="1"/>
</dbReference>
<dbReference type="InterPro" id="IPR051310">
    <property type="entry name" value="MCP_chemotaxis"/>
</dbReference>
<sequence>MPTIKLTHKLTALVCFCLVAICAISAVSLTINKNNLINDRKEKTRHVVETAQAAVVFFHQQFLDGAFSEDEARQNAMSALEKMRYGDNDYFWINDMTPRMVMHPFNKDLNGQLLDDYKDPNGTALFIEMVKVVRQDGAGFVEYVWNKKGAKELAPKVSYVKAFEPWGWVIGSGIYLDDVDTDFWMQAKRFTWAISLLVLVMALFSYFFGRSITRPLARAVNAAKHLARGDLGVNVASEKRDETGELLNAMGEMIASLKGVSGRAKEIAAGDLTVMIQPRCAEDELMHAFSTMVERLREVVGGVMAASENVNAGAIEMSAGSQQMSQGASEQAASVEQVSASIEEMGANIRQNMENALETEKIAVKAALDASQSGHAVAETVQAMRNIAEKIMIIEEIARQTNLLALNAAIEAARAGEHGKGFAVVASEVRKLAERSQLAAGEINALSASSVTVARTAGKLLGEMVPNIQRTAELVQEITAASREQDTGAEQISRAIQHLDIVIQQNASSAEETASTAEELSSQVELLADTIAFFQVGKAVGENISAPKQKTAGQGTRALPAPAGTSSHRQSRGKIEKPRFAAAGHSDLLDSDFETY</sequence>
<evidence type="ECO:0000313" key="14">
    <source>
        <dbReference type="Proteomes" id="UP000057158"/>
    </source>
</evidence>
<evidence type="ECO:0000313" key="13">
    <source>
        <dbReference type="EMBL" id="ALC15838.1"/>
    </source>
</evidence>
<dbReference type="Gene3D" id="3.30.450.20">
    <property type="entry name" value="PAS domain"/>
    <property type="match status" value="1"/>
</dbReference>
<dbReference type="PROSITE" id="PS50885">
    <property type="entry name" value="HAMP"/>
    <property type="match status" value="2"/>
</dbReference>
<gene>
    <name evidence="13" type="ORF">DSOUD_1053</name>
</gene>
<dbReference type="SUPFAM" id="SSF58104">
    <property type="entry name" value="Methyl-accepting chemotaxis protein (MCP) signaling domain"/>
    <property type="match status" value="1"/>
</dbReference>
<feature type="transmembrane region" description="Helical" evidence="10">
    <location>
        <begin position="190"/>
        <end position="208"/>
    </location>
</feature>
<feature type="domain" description="HAMP" evidence="12">
    <location>
        <begin position="210"/>
        <end position="262"/>
    </location>
</feature>
<evidence type="ECO:0000256" key="9">
    <source>
        <dbReference type="SAM" id="MobiDB-lite"/>
    </source>
</evidence>
<evidence type="ECO:0000256" key="3">
    <source>
        <dbReference type="ARBA" id="ARBA00022500"/>
    </source>
</evidence>
<dbReference type="PATRIC" id="fig|1603606.3.peg.1156"/>
<dbReference type="EMBL" id="CP010802">
    <property type="protein sequence ID" value="ALC15838.1"/>
    <property type="molecule type" value="Genomic_DNA"/>
</dbReference>
<keyword evidence="4 10" id="KW-0812">Transmembrane</keyword>
<dbReference type="Gene3D" id="6.10.340.10">
    <property type="match status" value="1"/>
</dbReference>
<dbReference type="SMART" id="SM00304">
    <property type="entry name" value="HAMP"/>
    <property type="match status" value="1"/>
</dbReference>
<feature type="domain" description="Methyl-accepting transducer" evidence="11">
    <location>
        <begin position="306"/>
        <end position="521"/>
    </location>
</feature>
<dbReference type="Pfam" id="PF17200">
    <property type="entry name" value="sCache_2"/>
    <property type="match status" value="1"/>
</dbReference>
<feature type="domain" description="HAMP" evidence="12">
    <location>
        <begin position="264"/>
        <end position="301"/>
    </location>
</feature>
<dbReference type="PRINTS" id="PR00260">
    <property type="entry name" value="CHEMTRNSDUCR"/>
</dbReference>
<keyword evidence="5 10" id="KW-1133">Transmembrane helix</keyword>
<dbReference type="InterPro" id="IPR033480">
    <property type="entry name" value="sCache_2"/>
</dbReference>
<evidence type="ECO:0000256" key="8">
    <source>
        <dbReference type="PROSITE-ProRule" id="PRU00284"/>
    </source>
</evidence>
<evidence type="ECO:0000256" key="7">
    <source>
        <dbReference type="ARBA" id="ARBA00029447"/>
    </source>
</evidence>
<keyword evidence="14" id="KW-1185">Reference proteome</keyword>
<accession>A0A0M4D1A3</accession>
<keyword evidence="6 10" id="KW-0472">Membrane</keyword>
<evidence type="ECO:0000256" key="1">
    <source>
        <dbReference type="ARBA" id="ARBA00004651"/>
    </source>
</evidence>
<dbReference type="Proteomes" id="UP000057158">
    <property type="component" value="Chromosome"/>
</dbReference>
<dbReference type="InterPro" id="IPR003660">
    <property type="entry name" value="HAMP_dom"/>
</dbReference>
<evidence type="ECO:0000256" key="2">
    <source>
        <dbReference type="ARBA" id="ARBA00022475"/>
    </source>
</evidence>
<keyword evidence="8" id="KW-0807">Transducer</keyword>
<dbReference type="CDD" id="cd11386">
    <property type="entry name" value="MCP_signal"/>
    <property type="match status" value="1"/>
</dbReference>
<dbReference type="RefSeq" id="WP_053550000.1">
    <property type="nucleotide sequence ID" value="NZ_CP010802.1"/>
</dbReference>
<organism evidence="13 14">
    <name type="scientific">Desulfuromonas soudanensis</name>
    <dbReference type="NCBI Taxonomy" id="1603606"/>
    <lineage>
        <taxon>Bacteria</taxon>
        <taxon>Pseudomonadati</taxon>
        <taxon>Thermodesulfobacteriota</taxon>
        <taxon>Desulfuromonadia</taxon>
        <taxon>Desulfuromonadales</taxon>
        <taxon>Desulfuromonadaceae</taxon>
        <taxon>Desulfuromonas</taxon>
    </lineage>
</organism>
<dbReference type="KEGG" id="des:DSOUD_1053"/>
<evidence type="ECO:0000256" key="10">
    <source>
        <dbReference type="SAM" id="Phobius"/>
    </source>
</evidence>
<dbReference type="GO" id="GO:0006935">
    <property type="term" value="P:chemotaxis"/>
    <property type="evidence" value="ECO:0007669"/>
    <property type="project" value="UniProtKB-KW"/>
</dbReference>
<dbReference type="GO" id="GO:0005886">
    <property type="term" value="C:plasma membrane"/>
    <property type="evidence" value="ECO:0007669"/>
    <property type="project" value="UniProtKB-SubCell"/>
</dbReference>
<reference evidence="13 14" key="1">
    <citation type="submission" date="2015-07" db="EMBL/GenBank/DDBJ databases">
        <title>Isolation and Genomic Characterization of a Novel Halophilic Metal-Reducing Deltaproteobacterium from the Deep Subsurface.</title>
        <authorList>
            <person name="Badalamenti J.P."/>
            <person name="Summers Z.M."/>
            <person name="Gralnick J.A."/>
            <person name="Bond D.R."/>
        </authorList>
    </citation>
    <scope>NUCLEOTIDE SEQUENCE [LARGE SCALE GENOMIC DNA]</scope>
    <source>
        <strain evidence="13 14">WTL</strain>
    </source>
</reference>
<keyword evidence="3" id="KW-0145">Chemotaxis</keyword>
<evidence type="ECO:0000256" key="5">
    <source>
        <dbReference type="ARBA" id="ARBA00022989"/>
    </source>
</evidence>
<comment type="subcellular location">
    <subcellularLocation>
        <location evidence="1">Cell membrane</location>
        <topology evidence="1">Multi-pass membrane protein</topology>
    </subcellularLocation>
</comment>
<dbReference type="GO" id="GO:0007165">
    <property type="term" value="P:signal transduction"/>
    <property type="evidence" value="ECO:0007669"/>
    <property type="project" value="UniProtKB-KW"/>
</dbReference>
<dbReference type="CDD" id="cd06225">
    <property type="entry name" value="HAMP"/>
    <property type="match status" value="2"/>
</dbReference>
<dbReference type="SMART" id="SM01049">
    <property type="entry name" value="Cache_2"/>
    <property type="match status" value="1"/>
</dbReference>
<dbReference type="Gene3D" id="1.10.287.950">
    <property type="entry name" value="Methyl-accepting chemotaxis protein"/>
    <property type="match status" value="1"/>
</dbReference>
<dbReference type="GO" id="GO:0004888">
    <property type="term" value="F:transmembrane signaling receptor activity"/>
    <property type="evidence" value="ECO:0007669"/>
    <property type="project" value="InterPro"/>
</dbReference>
<evidence type="ECO:0000256" key="6">
    <source>
        <dbReference type="ARBA" id="ARBA00023136"/>
    </source>
</evidence>
<dbReference type="PROSITE" id="PS50111">
    <property type="entry name" value="CHEMOTAXIS_TRANSDUC_2"/>
    <property type="match status" value="1"/>
</dbReference>
<dbReference type="Pfam" id="PF00015">
    <property type="entry name" value="MCPsignal"/>
    <property type="match status" value="1"/>
</dbReference>
<feature type="region of interest" description="Disordered" evidence="9">
    <location>
        <begin position="545"/>
        <end position="583"/>
    </location>
</feature>
<dbReference type="STRING" id="1603606.DSOUD_1053"/>
<keyword evidence="2" id="KW-1003">Cell membrane</keyword>
<dbReference type="InterPro" id="IPR004089">
    <property type="entry name" value="MCPsignal_dom"/>
</dbReference>
<dbReference type="PANTHER" id="PTHR43531">
    <property type="entry name" value="PROTEIN ICFG"/>
    <property type="match status" value="1"/>
</dbReference>
<dbReference type="Pfam" id="PF00672">
    <property type="entry name" value="HAMP"/>
    <property type="match status" value="1"/>
</dbReference>
<dbReference type="AlphaFoldDB" id="A0A0M4D1A3"/>